<reference evidence="2 3" key="1">
    <citation type="submission" date="2019-03" db="EMBL/GenBank/DDBJ databases">
        <title>Genomic Encyclopedia of Type Strains, Phase IV (KMG-IV): sequencing the most valuable type-strain genomes for metagenomic binning, comparative biology and taxonomic classification.</title>
        <authorList>
            <person name="Goeker M."/>
        </authorList>
    </citation>
    <scope>NUCLEOTIDE SEQUENCE [LARGE SCALE GENOMIC DNA]</scope>
    <source>
        <strain evidence="2 3">DSM 45361</strain>
    </source>
</reference>
<organism evidence="2 3">
    <name type="scientific">Labedaea rhizosphaerae</name>
    <dbReference type="NCBI Taxonomy" id="598644"/>
    <lineage>
        <taxon>Bacteria</taxon>
        <taxon>Bacillati</taxon>
        <taxon>Actinomycetota</taxon>
        <taxon>Actinomycetes</taxon>
        <taxon>Pseudonocardiales</taxon>
        <taxon>Pseudonocardiaceae</taxon>
        <taxon>Labedaea</taxon>
    </lineage>
</organism>
<keyword evidence="3" id="KW-1185">Reference proteome</keyword>
<dbReference type="AlphaFoldDB" id="A0A4R6RW00"/>
<accession>A0A4R6RW00</accession>
<dbReference type="SUPFAM" id="SSF52540">
    <property type="entry name" value="P-loop containing nucleoside triphosphate hydrolases"/>
    <property type="match status" value="1"/>
</dbReference>
<dbReference type="EMBL" id="SNXZ01000009">
    <property type="protein sequence ID" value="TDP91160.1"/>
    <property type="molecule type" value="Genomic_DNA"/>
</dbReference>
<dbReference type="Pfam" id="PF00485">
    <property type="entry name" value="PRK"/>
    <property type="match status" value="1"/>
</dbReference>
<evidence type="ECO:0000259" key="1">
    <source>
        <dbReference type="Pfam" id="PF00485"/>
    </source>
</evidence>
<comment type="caution">
    <text evidence="2">The sequence shown here is derived from an EMBL/GenBank/DDBJ whole genome shotgun (WGS) entry which is preliminary data.</text>
</comment>
<keyword evidence="2" id="KW-0418">Kinase</keyword>
<keyword evidence="2" id="KW-0808">Transferase</keyword>
<dbReference type="Gene3D" id="3.40.50.300">
    <property type="entry name" value="P-loop containing nucleotide triphosphate hydrolases"/>
    <property type="match status" value="1"/>
</dbReference>
<dbReference type="InterPro" id="IPR006083">
    <property type="entry name" value="PRK/URK"/>
</dbReference>
<dbReference type="GO" id="GO:0016301">
    <property type="term" value="F:kinase activity"/>
    <property type="evidence" value="ECO:0007669"/>
    <property type="project" value="UniProtKB-KW"/>
</dbReference>
<dbReference type="GO" id="GO:0005524">
    <property type="term" value="F:ATP binding"/>
    <property type="evidence" value="ECO:0007669"/>
    <property type="project" value="InterPro"/>
</dbReference>
<name>A0A4R6RW00_LABRH</name>
<dbReference type="InterPro" id="IPR027417">
    <property type="entry name" value="P-loop_NTPase"/>
</dbReference>
<sequence>MAERVPAARGVDCVLVAVDGVDGAGKTVFADELAARLRSSGRAAIRVSVDDFHHPRAIRHRRGRDSLEGFWLDTYDYPALRERVLIPLGRGGSPRFRRASHDLVTDEYVRPPVEQAPPAAVVVVDGLFLHRDELIGCWDLSIFLRVPFPVSVARMAVRDGTAPDPGHPSVRRYVEGQQLYFAACVPWERADLVVDNTDLAAPELVRSGSGR</sequence>
<proteinExistence type="predicted"/>
<evidence type="ECO:0000313" key="2">
    <source>
        <dbReference type="EMBL" id="TDP91160.1"/>
    </source>
</evidence>
<dbReference type="RefSeq" id="WP_243754490.1">
    <property type="nucleotide sequence ID" value="NZ_SNXZ01000009.1"/>
</dbReference>
<feature type="domain" description="Phosphoribulokinase/uridine kinase" evidence="1">
    <location>
        <begin position="16"/>
        <end position="161"/>
    </location>
</feature>
<protein>
    <submittedName>
        <fullName evidence="2">Uridine kinase</fullName>
    </submittedName>
</protein>
<gene>
    <name evidence="2" type="ORF">EV186_109152</name>
</gene>
<dbReference type="Proteomes" id="UP000295444">
    <property type="component" value="Unassembled WGS sequence"/>
</dbReference>
<evidence type="ECO:0000313" key="3">
    <source>
        <dbReference type="Proteomes" id="UP000295444"/>
    </source>
</evidence>